<protein>
    <submittedName>
        <fullName evidence="1">Uncharacterized protein</fullName>
    </submittedName>
</protein>
<dbReference type="AlphaFoldDB" id="A0A7C9RVQ7"/>
<evidence type="ECO:0000313" key="2">
    <source>
        <dbReference type="Proteomes" id="UP000481360"/>
    </source>
</evidence>
<proteinExistence type="predicted"/>
<reference evidence="1 2" key="1">
    <citation type="submission" date="2020-03" db="EMBL/GenBank/DDBJ databases">
        <title>Isolation and identification of active actinomycetes.</title>
        <authorList>
            <person name="Sun X."/>
        </authorList>
    </citation>
    <scope>NUCLEOTIDE SEQUENCE [LARGE SCALE GENOMIC DNA]</scope>
    <source>
        <strain evidence="1 2">NEAU-D13</strain>
    </source>
</reference>
<name>A0A7C9RVQ7_9PSEU</name>
<keyword evidence="2" id="KW-1185">Reference proteome</keyword>
<sequence length="295" mass="32074">MMVFECVACGAALTAPVRQVALPDHADHEAWDGGGTTSALLESGTYAAGPEQIAVAPADVRDLSWIEGRFEGSCCGLAGRRTPNLACACGREVAARVDDCDRWRVVWLQAGAVRAVGTAEPVAVWETFDWGTVLVDDADLSWHDRVRVSAGLALAHVLIASEGAPVAVPDGPVADTFRRHLDELLPPGPPARTLALAGPDMPGEADIVLVPRHPQTGEPWPAAGTVVPISAELWKWLAHEEDHPVIPATGGRWPYLIEDPLPRRPKRVELSWWTMRLEVRSLPRVPWLPQNFYDR</sequence>
<dbReference type="Proteomes" id="UP000481360">
    <property type="component" value="Unassembled WGS sequence"/>
</dbReference>
<dbReference type="RefSeq" id="WP_166053345.1">
    <property type="nucleotide sequence ID" value="NZ_JAAMPJ010000013.1"/>
</dbReference>
<evidence type="ECO:0000313" key="1">
    <source>
        <dbReference type="EMBL" id="NGY64525.1"/>
    </source>
</evidence>
<accession>A0A7C9RVQ7</accession>
<gene>
    <name evidence="1" type="ORF">G7043_37000</name>
</gene>
<comment type="caution">
    <text evidence="1">The sequence shown here is derived from an EMBL/GenBank/DDBJ whole genome shotgun (WGS) entry which is preliminary data.</text>
</comment>
<organism evidence="1 2">
    <name type="scientific">Lentzea alba</name>
    <dbReference type="NCBI Taxonomy" id="2714351"/>
    <lineage>
        <taxon>Bacteria</taxon>
        <taxon>Bacillati</taxon>
        <taxon>Actinomycetota</taxon>
        <taxon>Actinomycetes</taxon>
        <taxon>Pseudonocardiales</taxon>
        <taxon>Pseudonocardiaceae</taxon>
        <taxon>Lentzea</taxon>
    </lineage>
</organism>
<dbReference type="EMBL" id="JAAMPJ010000013">
    <property type="protein sequence ID" value="NGY64525.1"/>
    <property type="molecule type" value="Genomic_DNA"/>
</dbReference>